<dbReference type="InterPro" id="IPR025392">
    <property type="entry name" value="DUF4124"/>
</dbReference>
<accession>A0A1J5S6E0</accession>
<evidence type="ECO:0000313" key="3">
    <source>
        <dbReference type="EMBL" id="OIQ99788.1"/>
    </source>
</evidence>
<feature type="domain" description="DUF4124" evidence="2">
    <location>
        <begin position="10"/>
        <end position="60"/>
    </location>
</feature>
<feature type="compositionally biased region" description="Basic and acidic residues" evidence="1">
    <location>
        <begin position="127"/>
        <end position="158"/>
    </location>
</feature>
<dbReference type="AlphaFoldDB" id="A0A1J5S6E0"/>
<proteinExistence type="predicted"/>
<organism evidence="3">
    <name type="scientific">mine drainage metagenome</name>
    <dbReference type="NCBI Taxonomy" id="410659"/>
    <lineage>
        <taxon>unclassified sequences</taxon>
        <taxon>metagenomes</taxon>
        <taxon>ecological metagenomes</taxon>
    </lineage>
</organism>
<reference evidence="3" key="1">
    <citation type="submission" date="2016-10" db="EMBL/GenBank/DDBJ databases">
        <title>Sequence of Gallionella enrichment culture.</title>
        <authorList>
            <person name="Poehlein A."/>
            <person name="Muehling M."/>
            <person name="Daniel R."/>
        </authorList>
    </citation>
    <scope>NUCLEOTIDE SEQUENCE</scope>
</reference>
<evidence type="ECO:0000259" key="2">
    <source>
        <dbReference type="Pfam" id="PF13511"/>
    </source>
</evidence>
<gene>
    <name evidence="3" type="ORF">GALL_181850</name>
</gene>
<sequence length="158" mass="17706">MKLRHLSVLCCLATFAAGAHADIYKRVDEDGHVTYSSVPIKGAKKLHLEPLPTMAPPAKPRNSDAASDFRVNSETQNRRDNTRRKILEDELATEQKALDDARAKLKDNQSFPEMLKDANGQPQPDPAKLREKVDNLQEDVSSHEKNIEALKTELSHLN</sequence>
<comment type="caution">
    <text evidence="3">The sequence shown here is derived from an EMBL/GenBank/DDBJ whole genome shotgun (WGS) entry which is preliminary data.</text>
</comment>
<dbReference type="EMBL" id="MLJW01000102">
    <property type="protein sequence ID" value="OIQ99788.1"/>
    <property type="molecule type" value="Genomic_DNA"/>
</dbReference>
<feature type="region of interest" description="Disordered" evidence="1">
    <location>
        <begin position="48"/>
        <end position="91"/>
    </location>
</feature>
<evidence type="ECO:0000256" key="1">
    <source>
        <dbReference type="SAM" id="MobiDB-lite"/>
    </source>
</evidence>
<dbReference type="Pfam" id="PF13511">
    <property type="entry name" value="DUF4124"/>
    <property type="match status" value="1"/>
</dbReference>
<name>A0A1J5S6E0_9ZZZZ</name>
<feature type="region of interest" description="Disordered" evidence="1">
    <location>
        <begin position="104"/>
        <end position="158"/>
    </location>
</feature>
<feature type="compositionally biased region" description="Basic and acidic residues" evidence="1">
    <location>
        <begin position="76"/>
        <end position="88"/>
    </location>
</feature>
<protein>
    <recommendedName>
        <fullName evidence="2">DUF4124 domain-containing protein</fullName>
    </recommendedName>
</protein>